<keyword evidence="2" id="KW-1015">Disulfide bond</keyword>
<keyword evidence="4" id="KW-0472">Membrane</keyword>
<gene>
    <name evidence="6" type="ORF">SNE40_000064</name>
</gene>
<evidence type="ECO:0000256" key="2">
    <source>
        <dbReference type="ARBA" id="ARBA00023157"/>
    </source>
</evidence>
<dbReference type="AlphaFoldDB" id="A0AAN8QGJ8"/>
<organism evidence="6 7">
    <name type="scientific">Patella caerulea</name>
    <name type="common">Rayed Mediterranean limpet</name>
    <dbReference type="NCBI Taxonomy" id="87958"/>
    <lineage>
        <taxon>Eukaryota</taxon>
        <taxon>Metazoa</taxon>
        <taxon>Spiralia</taxon>
        <taxon>Lophotrochozoa</taxon>
        <taxon>Mollusca</taxon>
        <taxon>Gastropoda</taxon>
        <taxon>Patellogastropoda</taxon>
        <taxon>Patelloidea</taxon>
        <taxon>Patellidae</taxon>
        <taxon>Patella</taxon>
    </lineage>
</organism>
<comment type="caution">
    <text evidence="6">The sequence shown here is derived from an EMBL/GenBank/DDBJ whole genome shotgun (WGS) entry which is preliminary data.</text>
</comment>
<dbReference type="Pfam" id="PF23283">
    <property type="entry name" value="D8C_UMOD"/>
    <property type="match status" value="1"/>
</dbReference>
<dbReference type="PANTHER" id="PTHR36191">
    <property type="entry name" value="ENDO/EXONUCLEASE/PHOSPHATASE DOMAIN-CONTAINING PROTEIN-RELATED"/>
    <property type="match status" value="1"/>
</dbReference>
<keyword evidence="4" id="KW-1133">Transmembrane helix</keyword>
<keyword evidence="7" id="KW-1185">Reference proteome</keyword>
<feature type="transmembrane region" description="Helical" evidence="4">
    <location>
        <begin position="296"/>
        <end position="319"/>
    </location>
</feature>
<dbReference type="EMBL" id="JAZGQO010000001">
    <property type="protein sequence ID" value="KAK6194429.1"/>
    <property type="molecule type" value="Genomic_DNA"/>
</dbReference>
<sequence>MLCFLFLVVSATDADPDPCNMAYTLVDEGWRSINCKMEYFGCDRYMSDGWYRVQEKNSQNYLQMPTSCVPSGRCGVVYPIWLNGSHPSIQDGVVNRTVCVGSFKSCCHHAYPVRIKNCTDYMVYYLERAHGCMERYCFGDSATCNTTDKIIASDSTMTATTTPEKTVTTPRETRTSPPLDTTPNLVETSSVPESVTEIETSRHTTPNEASSSRTLSDTVQVSNSTTLSTRPRPEIRTMDTTLNLVEPFSDDESVTTVVLNSDRSLTGIKTTTYTLLNGGQIKGRPIEAVRESDPKLVMVIVVLSTLLVVLTAAVIIFIITKIRARKPYGTWLKEESRA</sequence>
<feature type="domain" description="UMOD/GP2/OIT3-like D8C" evidence="5">
    <location>
        <begin position="61"/>
        <end position="137"/>
    </location>
</feature>
<evidence type="ECO:0000256" key="4">
    <source>
        <dbReference type="SAM" id="Phobius"/>
    </source>
</evidence>
<dbReference type="InterPro" id="IPR057774">
    <property type="entry name" value="D8C_UMOD/GP2/OIT3-like"/>
</dbReference>
<keyword evidence="4" id="KW-0812">Transmembrane</keyword>
<dbReference type="Proteomes" id="UP001347796">
    <property type="component" value="Unassembled WGS sequence"/>
</dbReference>
<reference evidence="6 7" key="1">
    <citation type="submission" date="2024-01" db="EMBL/GenBank/DDBJ databases">
        <title>The genome of the rayed Mediterranean limpet Patella caerulea (Linnaeus, 1758).</title>
        <authorList>
            <person name="Anh-Thu Weber A."/>
            <person name="Halstead-Nussloch G."/>
        </authorList>
    </citation>
    <scope>NUCLEOTIDE SEQUENCE [LARGE SCALE GENOMIC DNA]</scope>
    <source>
        <strain evidence="6">AATW-2023a</strain>
        <tissue evidence="6">Whole specimen</tissue>
    </source>
</reference>
<evidence type="ECO:0000313" key="6">
    <source>
        <dbReference type="EMBL" id="KAK6194429.1"/>
    </source>
</evidence>
<protein>
    <recommendedName>
        <fullName evidence="5">UMOD/GP2/OIT3-like D8C domain-containing protein</fullName>
    </recommendedName>
</protein>
<proteinExistence type="predicted"/>
<keyword evidence="1" id="KW-0732">Signal</keyword>
<evidence type="ECO:0000313" key="7">
    <source>
        <dbReference type="Proteomes" id="UP001347796"/>
    </source>
</evidence>
<name>A0AAN8QGJ8_PATCE</name>
<feature type="compositionally biased region" description="Polar residues" evidence="3">
    <location>
        <begin position="203"/>
        <end position="229"/>
    </location>
</feature>
<feature type="compositionally biased region" description="Polar residues" evidence="3">
    <location>
        <begin position="179"/>
        <end position="193"/>
    </location>
</feature>
<evidence type="ECO:0000256" key="3">
    <source>
        <dbReference type="SAM" id="MobiDB-lite"/>
    </source>
</evidence>
<dbReference type="PANTHER" id="PTHR36191:SF4">
    <property type="entry name" value="VWFD DOMAIN-CONTAINING PROTEIN"/>
    <property type="match status" value="1"/>
</dbReference>
<feature type="region of interest" description="Disordered" evidence="3">
    <location>
        <begin position="155"/>
        <end position="231"/>
    </location>
</feature>
<feature type="compositionally biased region" description="Low complexity" evidence="3">
    <location>
        <begin position="155"/>
        <end position="178"/>
    </location>
</feature>
<evidence type="ECO:0000259" key="5">
    <source>
        <dbReference type="Pfam" id="PF23283"/>
    </source>
</evidence>
<accession>A0AAN8QGJ8</accession>
<evidence type="ECO:0000256" key="1">
    <source>
        <dbReference type="ARBA" id="ARBA00022729"/>
    </source>
</evidence>